<dbReference type="VEuPathDB" id="PlasmoDB:PRELSG_1236100"/>
<dbReference type="OMA" id="KICKNHQ"/>
<dbReference type="RefSeq" id="XP_028534476.1">
    <property type="nucleotide sequence ID" value="XM_028678159.1"/>
</dbReference>
<dbReference type="AlphaFoldDB" id="A0A1J1H964"/>
<organism evidence="1 2">
    <name type="scientific">Plasmodium relictum</name>
    <dbReference type="NCBI Taxonomy" id="85471"/>
    <lineage>
        <taxon>Eukaryota</taxon>
        <taxon>Sar</taxon>
        <taxon>Alveolata</taxon>
        <taxon>Apicomplexa</taxon>
        <taxon>Aconoidasida</taxon>
        <taxon>Haemosporida</taxon>
        <taxon>Plasmodiidae</taxon>
        <taxon>Plasmodium</taxon>
        <taxon>Plasmodium (Haemamoeba)</taxon>
    </lineage>
</organism>
<protein>
    <submittedName>
        <fullName evidence="1">Uncharacterized protein</fullName>
    </submittedName>
</protein>
<gene>
    <name evidence="1" type="ORF">PRELSG_1236100</name>
</gene>
<keyword evidence="2" id="KW-1185">Reference proteome</keyword>
<proteinExistence type="predicted"/>
<dbReference type="Proteomes" id="UP000220158">
    <property type="component" value="Chromosome 12"/>
</dbReference>
<evidence type="ECO:0000313" key="1">
    <source>
        <dbReference type="EMBL" id="CRH01476.1"/>
    </source>
</evidence>
<dbReference type="GeneID" id="39737605"/>
<dbReference type="EMBL" id="LN835307">
    <property type="protein sequence ID" value="CRH01476.1"/>
    <property type="molecule type" value="Genomic_DNA"/>
</dbReference>
<dbReference type="KEGG" id="prel:PRELSG_1236100"/>
<evidence type="ECO:0000313" key="2">
    <source>
        <dbReference type="Proteomes" id="UP000220158"/>
    </source>
</evidence>
<reference evidence="1 2" key="1">
    <citation type="submission" date="2015-04" db="EMBL/GenBank/DDBJ databases">
        <authorList>
            <consortium name="Pathogen Informatics"/>
        </authorList>
    </citation>
    <scope>NUCLEOTIDE SEQUENCE [LARGE SCALE GENOMIC DNA]</scope>
    <source>
        <strain evidence="1 2">SGS1</strain>
    </source>
</reference>
<sequence length="159" mass="18597">MLKKIGIFPLIEKIYNSNCKFNFASLQLLNINVDTSNILNYKTPLNINEGNIKSILNNKSCFIPLTNCIIYDKKIVSSEIKNKNNIKRNSSVIIKLNTTCNLVNKENSKVLSFSWLKNVRKKQYYNIIGKIGIKKRNAGMYWSFYVNKRKKIRKKRRTI</sequence>
<accession>A0A1J1H964</accession>
<name>A0A1J1H964_PLARL</name>
<dbReference type="OrthoDB" id="372503at2759"/>